<evidence type="ECO:0000313" key="1">
    <source>
        <dbReference type="EMBL" id="KAF9943437.1"/>
    </source>
</evidence>
<keyword evidence="2" id="KW-1185">Reference proteome</keyword>
<dbReference type="Proteomes" id="UP000738359">
    <property type="component" value="Unassembled WGS sequence"/>
</dbReference>
<organism evidence="1 2">
    <name type="scientific">Mortierella alpina</name>
    <name type="common">Oleaginous fungus</name>
    <name type="synonym">Mortierella renispora</name>
    <dbReference type="NCBI Taxonomy" id="64518"/>
    <lineage>
        <taxon>Eukaryota</taxon>
        <taxon>Fungi</taxon>
        <taxon>Fungi incertae sedis</taxon>
        <taxon>Mucoromycota</taxon>
        <taxon>Mortierellomycotina</taxon>
        <taxon>Mortierellomycetes</taxon>
        <taxon>Mortierellales</taxon>
        <taxon>Mortierellaceae</taxon>
        <taxon>Mortierella</taxon>
    </lineage>
</organism>
<comment type="caution">
    <text evidence="1">The sequence shown here is derived from an EMBL/GenBank/DDBJ whole genome shotgun (WGS) entry which is preliminary data.</text>
</comment>
<dbReference type="OrthoDB" id="2386654at2759"/>
<dbReference type="EMBL" id="JAAAHY010003261">
    <property type="protein sequence ID" value="KAF9943437.1"/>
    <property type="molecule type" value="Genomic_DNA"/>
</dbReference>
<sequence>MLAPLTHVSQDLTTSTKEFDMALPVGNIAALNESATLMNKIIGYTSGNVQRYGNISDSVMLVYDSAKEVVVCKGLNATQFLDKCSTYTDRLNGVLSDFIQFIETNIGLIPVVGPLIVNPLLDALRHLLIDVQNGVATALGGVVSLLSALVQVLNVVSPPSSTNIVRDYLLRLVGIMDVPAECGGLKDRCS</sequence>
<accession>A0A9P6LUC0</accession>
<proteinExistence type="predicted"/>
<protein>
    <submittedName>
        <fullName evidence="1">Uncharacterized protein</fullName>
    </submittedName>
</protein>
<reference evidence="1" key="1">
    <citation type="journal article" date="2020" name="Fungal Divers.">
        <title>Resolving the Mortierellaceae phylogeny through synthesis of multi-gene phylogenetics and phylogenomics.</title>
        <authorList>
            <person name="Vandepol N."/>
            <person name="Liber J."/>
            <person name="Desiro A."/>
            <person name="Na H."/>
            <person name="Kennedy M."/>
            <person name="Barry K."/>
            <person name="Grigoriev I.V."/>
            <person name="Miller A.N."/>
            <person name="O'Donnell K."/>
            <person name="Stajich J.E."/>
            <person name="Bonito G."/>
        </authorList>
    </citation>
    <scope>NUCLEOTIDE SEQUENCE</scope>
    <source>
        <strain evidence="1">CK1249</strain>
    </source>
</reference>
<name>A0A9P6LUC0_MORAP</name>
<gene>
    <name evidence="1" type="ORF">BGZ70_005975</name>
</gene>
<evidence type="ECO:0000313" key="2">
    <source>
        <dbReference type="Proteomes" id="UP000738359"/>
    </source>
</evidence>
<feature type="non-terminal residue" evidence="1">
    <location>
        <position position="1"/>
    </location>
</feature>
<dbReference type="AlphaFoldDB" id="A0A9P6LUC0"/>